<dbReference type="InterPro" id="IPR028098">
    <property type="entry name" value="Glyco_trans_4-like_N"/>
</dbReference>
<protein>
    <recommendedName>
        <fullName evidence="5">Glycosyltransferase</fullName>
    </recommendedName>
</protein>
<proteinExistence type="predicted"/>
<dbReference type="SUPFAM" id="SSF53756">
    <property type="entry name" value="UDP-Glycosyltransferase/glycogen phosphorylase"/>
    <property type="match status" value="1"/>
</dbReference>
<feature type="domain" description="Glycosyl transferase family 1" evidence="1">
    <location>
        <begin position="223"/>
        <end position="384"/>
    </location>
</feature>
<dbReference type="Pfam" id="PF00534">
    <property type="entry name" value="Glycos_transf_1"/>
    <property type="match status" value="1"/>
</dbReference>
<evidence type="ECO:0008006" key="5">
    <source>
        <dbReference type="Google" id="ProtNLM"/>
    </source>
</evidence>
<dbReference type="GO" id="GO:0016757">
    <property type="term" value="F:glycosyltransferase activity"/>
    <property type="evidence" value="ECO:0007669"/>
    <property type="project" value="InterPro"/>
</dbReference>
<dbReference type="Proteomes" id="UP000252081">
    <property type="component" value="Unassembled WGS sequence"/>
</dbReference>
<dbReference type="OrthoDB" id="9790710at2"/>
<evidence type="ECO:0000259" key="2">
    <source>
        <dbReference type="Pfam" id="PF13439"/>
    </source>
</evidence>
<dbReference type="Pfam" id="PF13439">
    <property type="entry name" value="Glyco_transf_4"/>
    <property type="match status" value="1"/>
</dbReference>
<evidence type="ECO:0000313" key="3">
    <source>
        <dbReference type="EMBL" id="RBQ09995.1"/>
    </source>
</evidence>
<gene>
    <name evidence="3" type="ORF">DRW42_06035</name>
</gene>
<dbReference type="NCBIfam" id="NF046085">
    <property type="entry name" value="XrtY_assoc_Gly1"/>
    <property type="match status" value="1"/>
</dbReference>
<reference evidence="3 4" key="1">
    <citation type="submission" date="2018-07" db="EMBL/GenBank/DDBJ databases">
        <title>A draft genome of a endophytic bacteria, a new species of Pedobacter.</title>
        <authorList>
            <person name="Zhang Z.D."/>
            <person name="Chen Z.J."/>
        </authorList>
    </citation>
    <scope>NUCLEOTIDE SEQUENCE [LARGE SCALE GENOMIC DNA]</scope>
    <source>
        <strain evidence="3 4">RS10</strain>
    </source>
</reference>
<name>A0A366L7Y8_9SPHI</name>
<organism evidence="3 4">
    <name type="scientific">Pedobacter miscanthi</name>
    <dbReference type="NCBI Taxonomy" id="2259170"/>
    <lineage>
        <taxon>Bacteria</taxon>
        <taxon>Pseudomonadati</taxon>
        <taxon>Bacteroidota</taxon>
        <taxon>Sphingobacteriia</taxon>
        <taxon>Sphingobacteriales</taxon>
        <taxon>Sphingobacteriaceae</taxon>
        <taxon>Pedobacter</taxon>
    </lineage>
</organism>
<evidence type="ECO:0000259" key="1">
    <source>
        <dbReference type="Pfam" id="PF00534"/>
    </source>
</evidence>
<keyword evidence="4" id="KW-1185">Reference proteome</keyword>
<feature type="domain" description="Glycosyltransferase subfamily 4-like N-terminal" evidence="2">
    <location>
        <begin position="56"/>
        <end position="210"/>
    </location>
</feature>
<evidence type="ECO:0000313" key="4">
    <source>
        <dbReference type="Proteomes" id="UP000252081"/>
    </source>
</evidence>
<dbReference type="AlphaFoldDB" id="A0A366L7Y8"/>
<dbReference type="Gene3D" id="3.40.50.2000">
    <property type="entry name" value="Glycogen Phosphorylase B"/>
    <property type="match status" value="2"/>
</dbReference>
<dbReference type="EMBL" id="QNQU01000004">
    <property type="protein sequence ID" value="RBQ09995.1"/>
    <property type="molecule type" value="Genomic_DNA"/>
</dbReference>
<sequence>MKILHITPSYKPAYIYGGPIQSVGKLCEALAVTGKQKIAETKYSADGTFGDNANENINIAVLTTTANGKTELNVPIGKPVLVEGVSVTYFRRWTKDHSHFSPALLLQLRKEIISSKNNQHLIIHIHAWWNLVSILVCLIAKWYNVPIVLSPRGMLSTYSQHNRSSFAKKWMHRLIGKSLLRYCYIHATSEQEKSEAIEIAMSKGAVVIPNLLSSNNEHFNIDQIKKKQDDNSRFEIIFLSRIEQKKGLELLFQALFSIDVPWHLTIAGSGEQDYVGCLKQKAKGLMLADRITWNGQVRDNDKFQLMARHDLFVLTSYNENFANVVIESLDIGTPVLISNEVGLADYVADKDFGWVCRLTVEDIKAKILLAFNDNEKRARIRVNAPDLIKQDFSDALLVERYLQLYKEVALNRYES</sequence>
<dbReference type="PANTHER" id="PTHR12526">
    <property type="entry name" value="GLYCOSYLTRANSFERASE"/>
    <property type="match status" value="1"/>
</dbReference>
<comment type="caution">
    <text evidence="3">The sequence shown here is derived from an EMBL/GenBank/DDBJ whole genome shotgun (WGS) entry which is preliminary data.</text>
</comment>
<dbReference type="InterPro" id="IPR001296">
    <property type="entry name" value="Glyco_trans_1"/>
</dbReference>
<accession>A0A366L7Y8</accession>
<dbReference type="RefSeq" id="WP_113947930.1">
    <property type="nucleotide sequence ID" value="NZ_QNQU01000004.1"/>
</dbReference>